<gene>
    <name evidence="5" type="ORF">SAMN05443669_10981</name>
</gene>
<dbReference type="GO" id="GO:0043565">
    <property type="term" value="F:sequence-specific DNA binding"/>
    <property type="evidence" value="ECO:0007669"/>
    <property type="project" value="InterPro"/>
</dbReference>
<evidence type="ECO:0000259" key="4">
    <source>
        <dbReference type="PROSITE" id="PS01124"/>
    </source>
</evidence>
<keyword evidence="6" id="KW-1185">Reference proteome</keyword>
<evidence type="ECO:0000313" key="6">
    <source>
        <dbReference type="Proteomes" id="UP000184260"/>
    </source>
</evidence>
<dbReference type="EMBL" id="FRBU01000098">
    <property type="protein sequence ID" value="SHM83356.1"/>
    <property type="molecule type" value="Genomic_DNA"/>
</dbReference>
<evidence type="ECO:0000313" key="5">
    <source>
        <dbReference type="EMBL" id="SHM83356.1"/>
    </source>
</evidence>
<name>A0A1M7LYF1_9FLAO</name>
<evidence type="ECO:0000256" key="1">
    <source>
        <dbReference type="ARBA" id="ARBA00023015"/>
    </source>
</evidence>
<reference evidence="6" key="1">
    <citation type="submission" date="2016-11" db="EMBL/GenBank/DDBJ databases">
        <authorList>
            <person name="Varghese N."/>
            <person name="Submissions S."/>
        </authorList>
    </citation>
    <scope>NUCLEOTIDE SEQUENCE [LARGE SCALE GENOMIC DNA]</scope>
    <source>
        <strain evidence="6">DSM 3661</strain>
    </source>
</reference>
<keyword evidence="1" id="KW-0805">Transcription regulation</keyword>
<evidence type="ECO:0000256" key="2">
    <source>
        <dbReference type="ARBA" id="ARBA00023125"/>
    </source>
</evidence>
<feature type="domain" description="HTH araC/xylS-type" evidence="4">
    <location>
        <begin position="184"/>
        <end position="282"/>
    </location>
</feature>
<evidence type="ECO:0000256" key="3">
    <source>
        <dbReference type="ARBA" id="ARBA00023163"/>
    </source>
</evidence>
<dbReference type="PANTHER" id="PTHR43280">
    <property type="entry name" value="ARAC-FAMILY TRANSCRIPTIONAL REGULATOR"/>
    <property type="match status" value="1"/>
</dbReference>
<sequence length="285" mass="33322">MVAKKKIYFDNSFQVTLLEVIYYQNVLRKLLILENTSIVLVNYGSISFEVNQINISISANEIIVIPKRTFVENLLVTNPLQICLLSFSSEFANENSILKPWIGYFEIFINTRPNGIALKQKELIHVLEIFNFLKHQTKSAHKNRFRKECLLFSFNLLLYEIAGFYDKYYQNIQVINSEKQVLIFRFFALLERNCRSQHQVKFYADALFITSGHLNKLVKAITGKTPKQFIEEALILEIKIMLLDSNYSISDIIDELHFPNASYFSNFFKRGTGISPTSYRLRLHF</sequence>
<keyword evidence="3" id="KW-0804">Transcription</keyword>
<dbReference type="RefSeq" id="WP_073355800.1">
    <property type="nucleotide sequence ID" value="NZ_FRBU01000098.1"/>
</dbReference>
<accession>A0A1M7LYF1</accession>
<dbReference type="AlphaFoldDB" id="A0A1M7LYF1"/>
<dbReference type="SMART" id="SM00342">
    <property type="entry name" value="HTH_ARAC"/>
    <property type="match status" value="1"/>
</dbReference>
<dbReference type="GO" id="GO:0003700">
    <property type="term" value="F:DNA-binding transcription factor activity"/>
    <property type="evidence" value="ECO:0007669"/>
    <property type="project" value="InterPro"/>
</dbReference>
<dbReference type="Pfam" id="PF12833">
    <property type="entry name" value="HTH_18"/>
    <property type="match status" value="1"/>
</dbReference>
<dbReference type="SUPFAM" id="SSF46689">
    <property type="entry name" value="Homeodomain-like"/>
    <property type="match status" value="1"/>
</dbReference>
<organism evidence="5 6">
    <name type="scientific">Flavobacterium xanthum</name>
    <dbReference type="NCBI Taxonomy" id="69322"/>
    <lineage>
        <taxon>Bacteria</taxon>
        <taxon>Pseudomonadati</taxon>
        <taxon>Bacteroidota</taxon>
        <taxon>Flavobacteriia</taxon>
        <taxon>Flavobacteriales</taxon>
        <taxon>Flavobacteriaceae</taxon>
        <taxon>Flavobacterium</taxon>
    </lineage>
</organism>
<dbReference type="InterPro" id="IPR018060">
    <property type="entry name" value="HTH_AraC"/>
</dbReference>
<keyword evidence="2 5" id="KW-0238">DNA-binding</keyword>
<dbReference type="PANTHER" id="PTHR43280:SF32">
    <property type="entry name" value="TRANSCRIPTIONAL REGULATORY PROTEIN"/>
    <property type="match status" value="1"/>
</dbReference>
<dbReference type="Gene3D" id="1.10.10.60">
    <property type="entry name" value="Homeodomain-like"/>
    <property type="match status" value="1"/>
</dbReference>
<dbReference type="PROSITE" id="PS01124">
    <property type="entry name" value="HTH_ARAC_FAMILY_2"/>
    <property type="match status" value="1"/>
</dbReference>
<protein>
    <submittedName>
        <fullName evidence="5">AraC-type DNA-binding protein</fullName>
    </submittedName>
</protein>
<dbReference type="STRING" id="69322.SAMN05443669_10981"/>
<proteinExistence type="predicted"/>
<dbReference type="Proteomes" id="UP000184260">
    <property type="component" value="Unassembled WGS sequence"/>
</dbReference>
<dbReference type="InterPro" id="IPR009057">
    <property type="entry name" value="Homeodomain-like_sf"/>
</dbReference>